<protein>
    <submittedName>
        <fullName evidence="2">Unannotated protein</fullName>
    </submittedName>
</protein>
<dbReference type="Gene3D" id="3.40.50.2000">
    <property type="entry name" value="Glycogen Phosphorylase B"/>
    <property type="match status" value="1"/>
</dbReference>
<dbReference type="SUPFAM" id="SSF53756">
    <property type="entry name" value="UDP-Glycosyltransferase/glycogen phosphorylase"/>
    <property type="match status" value="1"/>
</dbReference>
<name>A0A6J5ZGB1_9ZZZZ</name>
<reference evidence="2" key="1">
    <citation type="submission" date="2020-05" db="EMBL/GenBank/DDBJ databases">
        <authorList>
            <person name="Chiriac C."/>
            <person name="Salcher M."/>
            <person name="Ghai R."/>
            <person name="Kavagutti S V."/>
        </authorList>
    </citation>
    <scope>NUCLEOTIDE SEQUENCE</scope>
</reference>
<dbReference type="InterPro" id="IPR001296">
    <property type="entry name" value="Glyco_trans_1"/>
</dbReference>
<gene>
    <name evidence="2" type="ORF">UFOPK3547_00446</name>
</gene>
<dbReference type="Pfam" id="PF00534">
    <property type="entry name" value="Glycos_transf_1"/>
    <property type="match status" value="1"/>
</dbReference>
<accession>A0A6J5ZGB1</accession>
<dbReference type="EMBL" id="CAESAN010000025">
    <property type="protein sequence ID" value="CAB4339440.1"/>
    <property type="molecule type" value="Genomic_DNA"/>
</dbReference>
<evidence type="ECO:0000313" key="2">
    <source>
        <dbReference type="EMBL" id="CAB4339440.1"/>
    </source>
</evidence>
<dbReference type="AlphaFoldDB" id="A0A6J5ZGB1"/>
<dbReference type="GO" id="GO:0016757">
    <property type="term" value="F:glycosyltransferase activity"/>
    <property type="evidence" value="ECO:0007669"/>
    <property type="project" value="InterPro"/>
</dbReference>
<sequence length="302" mass="32550">MIVYAVPSEGIFGGIKVAYQTVDALLSLGVSACIATPDGRASQWFRSSAPVLARAEALSRMSDDDLLMFSLPHDYVDLKASGRRLVFHCQGTNPLIDPVICDPDVELLACWRQAREYTVEIAGRESTDVGIQVTESFFYAGQTKLASRVSYMPRRGAETARRIALANPQLRLEPIDGLDEDGVAARLAVSSVFIASSEGEAFGLPALEAMASGCIVLSVPVVGGTEFLRDGDNCFYGDVDHLARSAKLLTDPASRERLSRMRNSAVATALRYRPAVSRGKLERWAACLSEAQRGPFGEVSGG</sequence>
<proteinExistence type="predicted"/>
<organism evidence="2">
    <name type="scientific">freshwater metagenome</name>
    <dbReference type="NCBI Taxonomy" id="449393"/>
    <lineage>
        <taxon>unclassified sequences</taxon>
        <taxon>metagenomes</taxon>
        <taxon>ecological metagenomes</taxon>
    </lineage>
</organism>
<evidence type="ECO:0000259" key="1">
    <source>
        <dbReference type="Pfam" id="PF00534"/>
    </source>
</evidence>
<feature type="domain" description="Glycosyl transferase family 1" evidence="1">
    <location>
        <begin position="183"/>
        <end position="259"/>
    </location>
</feature>